<dbReference type="STRING" id="29845.A0A1V6S239"/>
<gene>
    <name evidence="1" type="ORF">PENVUL_c011G06018</name>
</gene>
<dbReference type="EMBL" id="MDYP01000011">
    <property type="protein sequence ID" value="OQE08105.1"/>
    <property type="molecule type" value="Genomic_DNA"/>
</dbReference>
<protein>
    <submittedName>
        <fullName evidence="1">Uncharacterized protein</fullName>
    </submittedName>
</protein>
<accession>A0A1V6S239</accession>
<proteinExistence type="predicted"/>
<evidence type="ECO:0000313" key="2">
    <source>
        <dbReference type="Proteomes" id="UP000191518"/>
    </source>
</evidence>
<name>A0A1V6S239_9EURO</name>
<organism evidence="1 2">
    <name type="scientific">Penicillium vulpinum</name>
    <dbReference type="NCBI Taxonomy" id="29845"/>
    <lineage>
        <taxon>Eukaryota</taxon>
        <taxon>Fungi</taxon>
        <taxon>Dikarya</taxon>
        <taxon>Ascomycota</taxon>
        <taxon>Pezizomycotina</taxon>
        <taxon>Eurotiomycetes</taxon>
        <taxon>Eurotiomycetidae</taxon>
        <taxon>Eurotiales</taxon>
        <taxon>Aspergillaceae</taxon>
        <taxon>Penicillium</taxon>
    </lineage>
</organism>
<evidence type="ECO:0000313" key="1">
    <source>
        <dbReference type="EMBL" id="OQE08105.1"/>
    </source>
</evidence>
<comment type="caution">
    <text evidence="1">The sequence shown here is derived from an EMBL/GenBank/DDBJ whole genome shotgun (WGS) entry which is preliminary data.</text>
</comment>
<dbReference type="AlphaFoldDB" id="A0A1V6S239"/>
<dbReference type="Proteomes" id="UP000191518">
    <property type="component" value="Unassembled WGS sequence"/>
</dbReference>
<keyword evidence="2" id="KW-1185">Reference proteome</keyword>
<reference evidence="2" key="1">
    <citation type="journal article" date="2017" name="Nat. Microbiol.">
        <title>Global analysis of biosynthetic gene clusters reveals vast potential of secondary metabolite production in Penicillium species.</title>
        <authorList>
            <person name="Nielsen J.C."/>
            <person name="Grijseels S."/>
            <person name="Prigent S."/>
            <person name="Ji B."/>
            <person name="Dainat J."/>
            <person name="Nielsen K.F."/>
            <person name="Frisvad J.C."/>
            <person name="Workman M."/>
            <person name="Nielsen J."/>
        </authorList>
    </citation>
    <scope>NUCLEOTIDE SEQUENCE [LARGE SCALE GENOMIC DNA]</scope>
    <source>
        <strain evidence="2">IBT 29486</strain>
    </source>
</reference>
<sequence>MSPTERYMRLSAHHCLRSAQTCRTSVGNTIDSNEINDTHPRGKSRQDEIVWASDTLELLDISMLSLTELPIDFHAFGTFSDAPPLPSSSARPSSPIDRRSLWPAPKISTPISSCEISDITHNSVTNTPSNLRESSQLMECLSSPQGDLRRYVGRSFWALASNQMADCDVLLKAQQLRFLAQETHGRNSGEWARILESLPPRKVRDVLLESFLLSVKPLAPLTHVPTQL</sequence>